<accession>A0ABW8X177</accession>
<sequence length="88" mass="10286">MKVILGWQKFFTHRLHAGGRDARNKKKGVYQVYWMRSHSFPNPYCPTPNPYPTASTAASPLLLTSYWLPRPPQVHRVHFSPVRYGFSR</sequence>
<reference evidence="1 2" key="1">
    <citation type="submission" date="2024-07" db="EMBL/GenBank/DDBJ databases">
        <authorList>
            <person name="Tripathy S."/>
        </authorList>
    </citation>
    <scope>NUCLEOTIDE SEQUENCE [LARGE SCALE GENOMIC DNA]</scope>
    <source>
        <strain evidence="1 2">VB-61278_2</strain>
    </source>
</reference>
<keyword evidence="2" id="KW-1185">Reference proteome</keyword>
<dbReference type="RefSeq" id="WP_137986677.1">
    <property type="nucleotide sequence ID" value="NZ_JBFQGM010000037.1"/>
</dbReference>
<comment type="caution">
    <text evidence="1">The sequence shown here is derived from an EMBL/GenBank/DDBJ whole genome shotgun (WGS) entry which is preliminary data.</text>
</comment>
<evidence type="ECO:0000313" key="1">
    <source>
        <dbReference type="EMBL" id="MFL9467114.1"/>
    </source>
</evidence>
<evidence type="ECO:0000313" key="2">
    <source>
        <dbReference type="Proteomes" id="UP001628874"/>
    </source>
</evidence>
<name>A0ABW8X177_9CYAN</name>
<dbReference type="Proteomes" id="UP001628874">
    <property type="component" value="Unassembled WGS sequence"/>
</dbReference>
<gene>
    <name evidence="1" type="ORF">AB0759_41750</name>
</gene>
<protein>
    <submittedName>
        <fullName evidence="1">Uncharacterized protein</fullName>
    </submittedName>
</protein>
<dbReference type="EMBL" id="JBFQGM010000037">
    <property type="protein sequence ID" value="MFL9467114.1"/>
    <property type="molecule type" value="Genomic_DNA"/>
</dbReference>
<proteinExistence type="predicted"/>
<organism evidence="1 2">
    <name type="scientific">Scytonema tolypothrichoides VB-61278_2</name>
    <dbReference type="NCBI Taxonomy" id="3232314"/>
    <lineage>
        <taxon>Bacteria</taxon>
        <taxon>Bacillati</taxon>
        <taxon>Cyanobacteriota</taxon>
        <taxon>Cyanophyceae</taxon>
        <taxon>Nostocales</taxon>
        <taxon>Scytonemataceae</taxon>
        <taxon>Scytonema</taxon>
    </lineage>
</organism>